<organism evidence="2 3">
    <name type="scientific">Romanomermis culicivorax</name>
    <name type="common">Nematode worm</name>
    <dbReference type="NCBI Taxonomy" id="13658"/>
    <lineage>
        <taxon>Eukaryota</taxon>
        <taxon>Metazoa</taxon>
        <taxon>Ecdysozoa</taxon>
        <taxon>Nematoda</taxon>
        <taxon>Enoplea</taxon>
        <taxon>Dorylaimia</taxon>
        <taxon>Mermithida</taxon>
        <taxon>Mermithoidea</taxon>
        <taxon>Mermithidae</taxon>
        <taxon>Romanomermis</taxon>
    </lineage>
</organism>
<keyword evidence="2" id="KW-1185">Reference proteome</keyword>
<dbReference type="AlphaFoldDB" id="A0A915K994"/>
<keyword evidence="1" id="KW-0812">Transmembrane</keyword>
<keyword evidence="1" id="KW-1133">Transmembrane helix</keyword>
<protein>
    <submittedName>
        <fullName evidence="3">Uncharacterized protein</fullName>
    </submittedName>
</protein>
<feature type="transmembrane region" description="Helical" evidence="1">
    <location>
        <begin position="46"/>
        <end position="65"/>
    </location>
</feature>
<name>A0A915K994_ROMCU</name>
<sequence length="89" mass="10358">MLWEMMIRREIVMKEELRHVGQSTEFHREEVADFLKVCGRLRLKEPIIIAVLFSLLFAASPFSSADVFRSFDGEFGDFCSLLLTIFLLN</sequence>
<evidence type="ECO:0000313" key="3">
    <source>
        <dbReference type="WBParaSite" id="nRc.2.0.1.t35277-RA"/>
    </source>
</evidence>
<evidence type="ECO:0000256" key="1">
    <source>
        <dbReference type="SAM" id="Phobius"/>
    </source>
</evidence>
<reference evidence="3" key="1">
    <citation type="submission" date="2022-11" db="UniProtKB">
        <authorList>
            <consortium name="WormBaseParasite"/>
        </authorList>
    </citation>
    <scope>IDENTIFICATION</scope>
</reference>
<evidence type="ECO:0000313" key="2">
    <source>
        <dbReference type="Proteomes" id="UP000887565"/>
    </source>
</evidence>
<dbReference type="WBParaSite" id="nRc.2.0.1.t35277-RA">
    <property type="protein sequence ID" value="nRc.2.0.1.t35277-RA"/>
    <property type="gene ID" value="nRc.2.0.1.g35277"/>
</dbReference>
<dbReference type="Proteomes" id="UP000887565">
    <property type="component" value="Unplaced"/>
</dbReference>
<keyword evidence="1" id="KW-0472">Membrane</keyword>
<accession>A0A915K994</accession>
<proteinExistence type="predicted"/>